<proteinExistence type="predicted"/>
<dbReference type="EMBL" id="LQRT01000024">
    <property type="protein sequence ID" value="KZS40006.1"/>
    <property type="molecule type" value="Genomic_DNA"/>
</dbReference>
<dbReference type="RefSeq" id="WP_066316208.1">
    <property type="nucleotide sequence ID" value="NZ_CANLSS010000016.1"/>
</dbReference>
<evidence type="ECO:0000313" key="2">
    <source>
        <dbReference type="EMBL" id="KZS40006.1"/>
    </source>
</evidence>
<comment type="caution">
    <text evidence="2">The sequence shown here is derived from an EMBL/GenBank/DDBJ whole genome shotgun (WGS) entry which is preliminary data.</text>
</comment>
<protein>
    <submittedName>
        <fullName evidence="2">Uncharacterized protein</fullName>
    </submittedName>
</protein>
<reference evidence="2 3" key="1">
    <citation type="submission" date="2016-01" db="EMBL/GenBank/DDBJ databases">
        <title>The draft genome sequence of Aquimarina sp. RZW4-3-2.</title>
        <authorList>
            <person name="Wang Y."/>
        </authorList>
    </citation>
    <scope>NUCLEOTIDE SEQUENCE [LARGE SCALE GENOMIC DNA]</scope>
    <source>
        <strain evidence="2 3">RZW4-3-2</strain>
    </source>
</reference>
<organism evidence="2 3">
    <name type="scientific">Aquimarina aggregata</name>
    <dbReference type="NCBI Taxonomy" id="1642818"/>
    <lineage>
        <taxon>Bacteria</taxon>
        <taxon>Pseudomonadati</taxon>
        <taxon>Bacteroidota</taxon>
        <taxon>Flavobacteriia</taxon>
        <taxon>Flavobacteriales</taxon>
        <taxon>Flavobacteriaceae</taxon>
        <taxon>Aquimarina</taxon>
    </lineage>
</organism>
<keyword evidence="1" id="KW-0175">Coiled coil</keyword>
<feature type="coiled-coil region" evidence="1">
    <location>
        <begin position="56"/>
        <end position="83"/>
    </location>
</feature>
<accession>A0A162F9R9</accession>
<dbReference type="Proteomes" id="UP000076715">
    <property type="component" value="Unassembled WGS sequence"/>
</dbReference>
<evidence type="ECO:0000256" key="1">
    <source>
        <dbReference type="SAM" id="Coils"/>
    </source>
</evidence>
<name>A0A162F9R9_9FLAO</name>
<evidence type="ECO:0000313" key="3">
    <source>
        <dbReference type="Proteomes" id="UP000076715"/>
    </source>
</evidence>
<sequence>MKSTAIASQKELKNLHLDNLDWKSNLEFIESEVKFINQLLNSYVFEPTTPNLFERLQEYKITMKTLEKDISKLHQEIRKHESELGGMLECDTISCDNYYYKDHLILQQDFDEFYQRFKKLKSEVFNYAGGILKKNKKDC</sequence>
<gene>
    <name evidence="2" type="ORF">AWE51_10220</name>
</gene>
<dbReference type="AlphaFoldDB" id="A0A162F9R9"/>
<keyword evidence="3" id="KW-1185">Reference proteome</keyword>
<dbReference type="OrthoDB" id="1431622at2"/>
<dbReference type="STRING" id="1642818.AWE51_10220"/>